<dbReference type="NCBIfam" id="NF008059">
    <property type="entry name" value="PRK10793.1"/>
    <property type="match status" value="1"/>
</dbReference>
<evidence type="ECO:0000256" key="2">
    <source>
        <dbReference type="ARBA" id="ARBA00004417"/>
    </source>
</evidence>
<keyword evidence="9" id="KW-0645">Protease</keyword>
<evidence type="ECO:0000256" key="6">
    <source>
        <dbReference type="ARBA" id="ARBA00022475"/>
    </source>
</evidence>
<feature type="active site" description="Acyl-ester intermediate" evidence="18">
    <location>
        <position position="73"/>
    </location>
</feature>
<keyword evidence="12" id="KW-0133">Cell shape</keyword>
<evidence type="ECO:0000256" key="11">
    <source>
        <dbReference type="ARBA" id="ARBA00022801"/>
    </source>
</evidence>
<dbReference type="InterPro" id="IPR012907">
    <property type="entry name" value="Peptidase_S11_C"/>
</dbReference>
<evidence type="ECO:0000256" key="16">
    <source>
        <dbReference type="ARBA" id="ARBA00034000"/>
    </source>
</evidence>
<feature type="binding site" evidence="19">
    <location>
        <position position="242"/>
    </location>
    <ligand>
        <name>substrate</name>
    </ligand>
</feature>
<dbReference type="InterPro" id="IPR001967">
    <property type="entry name" value="Peptidase_S11_N"/>
</dbReference>
<sequence length="403" mass="44349">MKTTFSARFVQRMALTTALCAAALSAAHADDLNIKTMIPGVPQIDAESYILIDYNSGKVLAEQNADARRDPASLTKMMTSYVIGQAMKAGKFKETDLVTIGNDAWATGNPVFKGSSLMFLKPGMQVPVSQLIRGINLQSGNDACVAMADFAAGSQDAFVGLMNSYVNALGLKNSHFQTVHGLDADGQYSSARDMALIGQALIRDVPNEYAIYKEKEFTFNGIRQTNRNGLLWDNSLNVDGIKTGHTDKAGYNLVASATEGQMRLISAVMGGRTFKGRETESKKLLTWGFRFYETVNPLKAGKEFASEPVWFGDNDRASLGVDKDLYLTIPRGRMKDLKASYVLNSTELHAPLQKNQVVGTINFQLDGKTIDQRPLVVLQEIPEGNFFGKIIDYIKLMFHHWFG</sequence>
<keyword evidence="15" id="KW-0961">Cell wall biogenesis/degradation</keyword>
<keyword evidence="7" id="KW-0997">Cell inner membrane</keyword>
<dbReference type="GO" id="GO:0008658">
    <property type="term" value="F:penicillin binding"/>
    <property type="evidence" value="ECO:0007669"/>
    <property type="project" value="UniProtKB-ARBA"/>
</dbReference>
<accession>A0AB37VEH6</accession>
<dbReference type="PRINTS" id="PR00725">
    <property type="entry name" value="DADACBPTASE1"/>
</dbReference>
<gene>
    <name evidence="23" type="ORF">DN595_19810</name>
</gene>
<evidence type="ECO:0000256" key="9">
    <source>
        <dbReference type="ARBA" id="ARBA00022670"/>
    </source>
</evidence>
<dbReference type="GO" id="GO:0071555">
    <property type="term" value="P:cell wall organization"/>
    <property type="evidence" value="ECO:0007669"/>
    <property type="project" value="UniProtKB-KW"/>
</dbReference>
<evidence type="ECO:0000259" key="22">
    <source>
        <dbReference type="SMART" id="SM00936"/>
    </source>
</evidence>
<comment type="pathway">
    <text evidence="17">Glycan biosynthesis.</text>
</comment>
<feature type="active site" description="Proton acceptor" evidence="18">
    <location>
        <position position="76"/>
    </location>
</feature>
<dbReference type="Pfam" id="PF07943">
    <property type="entry name" value="PBP5_C"/>
    <property type="match status" value="1"/>
</dbReference>
<comment type="function">
    <text evidence="1">Removes C-terminal D-alanyl residues from sugar-peptide cell wall precursors.</text>
</comment>
<dbReference type="EMBL" id="QKPI01000056">
    <property type="protein sequence ID" value="RWT75244.1"/>
    <property type="molecule type" value="Genomic_DNA"/>
</dbReference>
<dbReference type="PANTHER" id="PTHR21581:SF27">
    <property type="entry name" value="D-ALANYL-D-ALANINE CARBOXYPEPTIDASE DACA"/>
    <property type="match status" value="1"/>
</dbReference>
<dbReference type="SMART" id="SM00936">
    <property type="entry name" value="PBP5_C"/>
    <property type="match status" value="1"/>
</dbReference>
<dbReference type="InterPro" id="IPR012338">
    <property type="entry name" value="Beta-lactam/transpept-like"/>
</dbReference>
<evidence type="ECO:0000256" key="12">
    <source>
        <dbReference type="ARBA" id="ARBA00022960"/>
    </source>
</evidence>
<feature type="active site" evidence="18">
    <location>
        <position position="139"/>
    </location>
</feature>
<dbReference type="Proteomes" id="UP000289016">
    <property type="component" value="Unassembled WGS sequence"/>
</dbReference>
<dbReference type="FunFam" id="2.60.410.10:FF:000001">
    <property type="entry name" value="D-alanyl-D-alanine carboxypeptidase dacA"/>
    <property type="match status" value="1"/>
</dbReference>
<dbReference type="AlphaFoldDB" id="A0AB37VEH6"/>
<dbReference type="GO" id="GO:0009252">
    <property type="term" value="P:peptidoglycan biosynthetic process"/>
    <property type="evidence" value="ECO:0007669"/>
    <property type="project" value="UniProtKB-KW"/>
</dbReference>
<dbReference type="GO" id="GO:0008360">
    <property type="term" value="P:regulation of cell shape"/>
    <property type="evidence" value="ECO:0007669"/>
    <property type="project" value="UniProtKB-KW"/>
</dbReference>
<name>A0AB37VEH6_ENTCL</name>
<evidence type="ECO:0000256" key="4">
    <source>
        <dbReference type="ARBA" id="ARBA00007164"/>
    </source>
</evidence>
<comment type="catalytic activity">
    <reaction evidence="16">
        <text>Preferential cleavage: (Ac)2-L-Lys-D-Ala-|-D-Ala. Also transpeptidation of peptidyl-alanyl moieties that are N-acyl substituents of D-alanine.</text>
        <dbReference type="EC" id="3.4.16.4"/>
    </reaction>
</comment>
<keyword evidence="8 23" id="KW-0121">Carboxypeptidase</keyword>
<comment type="subcellular location">
    <subcellularLocation>
        <location evidence="2">Cell inner membrane</location>
        <topology evidence="2">Peripheral membrane protein</topology>
    </subcellularLocation>
</comment>
<dbReference type="FunFam" id="3.40.710.10:FF:000001">
    <property type="entry name" value="D-alanyl-D-alanine serine-type carboxypeptidase"/>
    <property type="match status" value="1"/>
</dbReference>
<dbReference type="GO" id="GO:0042803">
    <property type="term" value="F:protein homodimerization activity"/>
    <property type="evidence" value="ECO:0007669"/>
    <property type="project" value="UniProtKB-ARBA"/>
</dbReference>
<evidence type="ECO:0000256" key="7">
    <source>
        <dbReference type="ARBA" id="ARBA00022519"/>
    </source>
</evidence>
<comment type="pathway">
    <text evidence="3">Cell wall biogenesis; peptidoglycan biosynthesis.</text>
</comment>
<keyword evidence="14" id="KW-0472">Membrane</keyword>
<evidence type="ECO:0000256" key="19">
    <source>
        <dbReference type="PIRSR" id="PIRSR618044-2"/>
    </source>
</evidence>
<dbReference type="RefSeq" id="WP_128339899.1">
    <property type="nucleotide sequence ID" value="NZ_QKPI01000056.1"/>
</dbReference>
<comment type="caution">
    <text evidence="23">The sequence shown here is derived from an EMBL/GenBank/DDBJ whole genome shotgun (WGS) entry which is preliminary data.</text>
</comment>
<evidence type="ECO:0000313" key="24">
    <source>
        <dbReference type="Proteomes" id="UP000289016"/>
    </source>
</evidence>
<evidence type="ECO:0000313" key="23">
    <source>
        <dbReference type="EMBL" id="RWT75244.1"/>
    </source>
</evidence>
<feature type="domain" description="Peptidase S11 D-Ala-D-Ala carboxypeptidase A C-terminal" evidence="22">
    <location>
        <begin position="292"/>
        <end position="383"/>
    </location>
</feature>
<dbReference type="InterPro" id="IPR037167">
    <property type="entry name" value="Peptidase_S11_C_sf"/>
</dbReference>
<evidence type="ECO:0000256" key="15">
    <source>
        <dbReference type="ARBA" id="ARBA00023316"/>
    </source>
</evidence>
<dbReference type="GO" id="GO:0005886">
    <property type="term" value="C:plasma membrane"/>
    <property type="evidence" value="ECO:0007669"/>
    <property type="project" value="UniProtKB-SubCell"/>
</dbReference>
<evidence type="ECO:0000256" key="17">
    <source>
        <dbReference type="ARBA" id="ARBA00060592"/>
    </source>
</evidence>
<evidence type="ECO:0000256" key="3">
    <source>
        <dbReference type="ARBA" id="ARBA00004752"/>
    </source>
</evidence>
<dbReference type="Gene3D" id="2.60.410.10">
    <property type="entry name" value="D-Ala-D-Ala carboxypeptidase, C-terminal domain"/>
    <property type="match status" value="1"/>
</dbReference>
<organism evidence="23 24">
    <name type="scientific">Enterobacter cloacae</name>
    <dbReference type="NCBI Taxonomy" id="550"/>
    <lineage>
        <taxon>Bacteria</taxon>
        <taxon>Pseudomonadati</taxon>
        <taxon>Pseudomonadota</taxon>
        <taxon>Gammaproteobacteria</taxon>
        <taxon>Enterobacterales</taxon>
        <taxon>Enterobacteriaceae</taxon>
        <taxon>Enterobacter</taxon>
        <taxon>Enterobacter cloacae complex</taxon>
    </lineage>
</organism>
<dbReference type="GO" id="GO:0030288">
    <property type="term" value="C:outer membrane-bounded periplasmic space"/>
    <property type="evidence" value="ECO:0007669"/>
    <property type="project" value="UniProtKB-ARBA"/>
</dbReference>
<dbReference type="GO" id="GO:0006508">
    <property type="term" value="P:proteolysis"/>
    <property type="evidence" value="ECO:0007669"/>
    <property type="project" value="UniProtKB-KW"/>
</dbReference>
<dbReference type="InterPro" id="IPR018044">
    <property type="entry name" value="Peptidase_S11"/>
</dbReference>
<evidence type="ECO:0000256" key="13">
    <source>
        <dbReference type="ARBA" id="ARBA00022984"/>
    </source>
</evidence>
<evidence type="ECO:0000256" key="20">
    <source>
        <dbReference type="RuleBase" id="RU004016"/>
    </source>
</evidence>
<reference evidence="23 24" key="1">
    <citation type="submission" date="2018-06" db="EMBL/GenBank/DDBJ databases">
        <title>Carbapenemase-producing Enterobacteriaceae present in wastewater treatment plant effluent and nearby surface waters in the US.</title>
        <authorList>
            <person name="Mathys D.A."/>
            <person name="Mollenkopf D.F."/>
            <person name="Feicht S.M."/>
            <person name="Adams R.J."/>
            <person name="Albers A.L."/>
            <person name="Grooters S.V."/>
            <person name="Stuever D.M."/>
            <person name="Daniels J.B."/>
            <person name="Wittum T.E."/>
        </authorList>
    </citation>
    <scope>NUCLEOTIDE SEQUENCE [LARGE SCALE GENOMIC DNA]</scope>
    <source>
        <strain evidence="23 24">GEO_23_Down_A</strain>
    </source>
</reference>
<evidence type="ECO:0000256" key="1">
    <source>
        <dbReference type="ARBA" id="ARBA00003217"/>
    </source>
</evidence>
<dbReference type="Pfam" id="PF00768">
    <property type="entry name" value="Peptidase_S11"/>
    <property type="match status" value="1"/>
</dbReference>
<evidence type="ECO:0000256" key="8">
    <source>
        <dbReference type="ARBA" id="ARBA00022645"/>
    </source>
</evidence>
<feature type="signal peptide" evidence="21">
    <location>
        <begin position="1"/>
        <end position="29"/>
    </location>
</feature>
<dbReference type="Gene3D" id="3.40.710.10">
    <property type="entry name" value="DD-peptidase/beta-lactamase superfamily"/>
    <property type="match status" value="1"/>
</dbReference>
<dbReference type="SUPFAM" id="SSF56601">
    <property type="entry name" value="beta-lactamase/transpeptidase-like"/>
    <property type="match status" value="1"/>
</dbReference>
<keyword evidence="13" id="KW-0573">Peptidoglycan synthesis</keyword>
<evidence type="ECO:0000256" key="5">
    <source>
        <dbReference type="ARBA" id="ARBA00012448"/>
    </source>
</evidence>
<keyword evidence="10 21" id="KW-0732">Signal</keyword>
<dbReference type="InterPro" id="IPR015956">
    <property type="entry name" value="Peniciliin-bd_prot_C_sf"/>
</dbReference>
<evidence type="ECO:0000256" key="18">
    <source>
        <dbReference type="PIRSR" id="PIRSR618044-1"/>
    </source>
</evidence>
<keyword evidence="11" id="KW-0378">Hydrolase</keyword>
<proteinExistence type="inferred from homology"/>
<dbReference type="PANTHER" id="PTHR21581">
    <property type="entry name" value="D-ALANYL-D-ALANINE CARBOXYPEPTIDASE"/>
    <property type="match status" value="1"/>
</dbReference>
<feature type="chain" id="PRO_5044334837" description="serine-type D-Ala-D-Ala carboxypeptidase" evidence="21">
    <location>
        <begin position="30"/>
        <end position="403"/>
    </location>
</feature>
<dbReference type="GO" id="GO:0009002">
    <property type="term" value="F:serine-type D-Ala-D-Ala carboxypeptidase activity"/>
    <property type="evidence" value="ECO:0007669"/>
    <property type="project" value="UniProtKB-EC"/>
</dbReference>
<evidence type="ECO:0000256" key="10">
    <source>
        <dbReference type="ARBA" id="ARBA00022729"/>
    </source>
</evidence>
<dbReference type="EC" id="3.4.16.4" evidence="5"/>
<keyword evidence="6" id="KW-1003">Cell membrane</keyword>
<evidence type="ECO:0000256" key="21">
    <source>
        <dbReference type="SAM" id="SignalP"/>
    </source>
</evidence>
<protein>
    <recommendedName>
        <fullName evidence="5">serine-type D-Ala-D-Ala carboxypeptidase</fullName>
        <ecNumber evidence="5">3.4.16.4</ecNumber>
    </recommendedName>
</protein>
<evidence type="ECO:0000256" key="14">
    <source>
        <dbReference type="ARBA" id="ARBA00023136"/>
    </source>
</evidence>
<comment type="similarity">
    <text evidence="4 20">Belongs to the peptidase S11 family.</text>
</comment>
<dbReference type="SUPFAM" id="SSF69189">
    <property type="entry name" value="Penicillin-binding protein associated domain"/>
    <property type="match status" value="1"/>
</dbReference>